<proteinExistence type="predicted"/>
<gene>
    <name evidence="1" type="ORF">ElyMa_002327000</name>
</gene>
<organism evidence="1 2">
    <name type="scientific">Elysia marginata</name>
    <dbReference type="NCBI Taxonomy" id="1093978"/>
    <lineage>
        <taxon>Eukaryota</taxon>
        <taxon>Metazoa</taxon>
        <taxon>Spiralia</taxon>
        <taxon>Lophotrochozoa</taxon>
        <taxon>Mollusca</taxon>
        <taxon>Gastropoda</taxon>
        <taxon>Heterobranchia</taxon>
        <taxon>Euthyneura</taxon>
        <taxon>Panpulmonata</taxon>
        <taxon>Sacoglossa</taxon>
        <taxon>Placobranchoidea</taxon>
        <taxon>Plakobranchidae</taxon>
        <taxon>Elysia</taxon>
    </lineage>
</organism>
<sequence length="172" mass="20198">MRHKEKIRRTRRIDRGAQAALKCFQEEFPKCKLEKIVSAYRRNFKTLEGNVEKCVAQLNKDSNTSTAITSADQNKDAVAGAWYSPQRDEHEDCEQRFEACVTQEFLHASEHKNYTRLCNEVPFVFSCMERVLENECHHVPDKIQQNLRNSIDRLRRSVSPECEYVRSRAFRA</sequence>
<comment type="caution">
    <text evidence="1">The sequence shown here is derived from an EMBL/GenBank/DDBJ whole genome shotgun (WGS) entry which is preliminary data.</text>
</comment>
<dbReference type="AlphaFoldDB" id="A0AAV4G5B0"/>
<dbReference type="EMBL" id="BMAT01004793">
    <property type="protein sequence ID" value="GFR80872.1"/>
    <property type="molecule type" value="Genomic_DNA"/>
</dbReference>
<name>A0AAV4G5B0_9GAST</name>
<reference evidence="1 2" key="1">
    <citation type="journal article" date="2021" name="Elife">
        <title>Chloroplast acquisition without the gene transfer in kleptoplastic sea slugs, Plakobranchus ocellatus.</title>
        <authorList>
            <person name="Maeda T."/>
            <person name="Takahashi S."/>
            <person name="Yoshida T."/>
            <person name="Shimamura S."/>
            <person name="Takaki Y."/>
            <person name="Nagai Y."/>
            <person name="Toyoda A."/>
            <person name="Suzuki Y."/>
            <person name="Arimoto A."/>
            <person name="Ishii H."/>
            <person name="Satoh N."/>
            <person name="Nishiyama T."/>
            <person name="Hasebe M."/>
            <person name="Maruyama T."/>
            <person name="Minagawa J."/>
            <person name="Obokata J."/>
            <person name="Shigenobu S."/>
        </authorList>
    </citation>
    <scope>NUCLEOTIDE SEQUENCE [LARGE SCALE GENOMIC DNA]</scope>
</reference>
<evidence type="ECO:0000313" key="1">
    <source>
        <dbReference type="EMBL" id="GFR80872.1"/>
    </source>
</evidence>
<dbReference type="Proteomes" id="UP000762676">
    <property type="component" value="Unassembled WGS sequence"/>
</dbReference>
<accession>A0AAV4G5B0</accession>
<evidence type="ECO:0008006" key="3">
    <source>
        <dbReference type="Google" id="ProtNLM"/>
    </source>
</evidence>
<evidence type="ECO:0000313" key="2">
    <source>
        <dbReference type="Proteomes" id="UP000762676"/>
    </source>
</evidence>
<protein>
    <recommendedName>
        <fullName evidence="3">IMS import disulfide relay-system CHCH-CHCH-like Cx9C domain-containing protein</fullName>
    </recommendedName>
</protein>
<keyword evidence="2" id="KW-1185">Reference proteome</keyword>